<dbReference type="Proteomes" id="UP001523528">
    <property type="component" value="Unassembled WGS sequence"/>
</dbReference>
<dbReference type="RefSeq" id="WP_253544437.1">
    <property type="nucleotide sequence ID" value="NZ_JAMYZY010000064.1"/>
</dbReference>
<dbReference type="CDD" id="cd00093">
    <property type="entry name" value="HTH_XRE"/>
    <property type="match status" value="1"/>
</dbReference>
<evidence type="ECO:0000313" key="2">
    <source>
        <dbReference type="Proteomes" id="UP001523528"/>
    </source>
</evidence>
<accession>A0ABT1F458</accession>
<keyword evidence="2" id="KW-1185">Reference proteome</keyword>
<evidence type="ECO:0000313" key="1">
    <source>
        <dbReference type="EMBL" id="MCP1259985.1"/>
    </source>
</evidence>
<protein>
    <submittedName>
        <fullName evidence="1">Helix-turn-helix domain-containing protein</fullName>
    </submittedName>
</protein>
<reference evidence="1 2" key="1">
    <citation type="submission" date="2022-06" db="EMBL/GenBank/DDBJ databases">
        <title>Acetobacer genomes from food samples.</title>
        <authorList>
            <person name="Sombolestani A."/>
        </authorList>
    </citation>
    <scope>NUCLEOTIDE SEQUENCE [LARGE SCALE GENOMIC DNA]</scope>
    <source>
        <strain evidence="1 2">R-83285</strain>
    </source>
</reference>
<organism evidence="1 2">
    <name type="scientific">Acetobacter lambici</name>
    <dbReference type="NCBI Taxonomy" id="1332824"/>
    <lineage>
        <taxon>Bacteria</taxon>
        <taxon>Pseudomonadati</taxon>
        <taxon>Pseudomonadota</taxon>
        <taxon>Alphaproteobacteria</taxon>
        <taxon>Acetobacterales</taxon>
        <taxon>Acetobacteraceae</taxon>
        <taxon>Acetobacter</taxon>
    </lineage>
</organism>
<dbReference type="InterPro" id="IPR001387">
    <property type="entry name" value="Cro/C1-type_HTH"/>
</dbReference>
<name>A0ABT1F458_9PROT</name>
<dbReference type="InterPro" id="IPR010982">
    <property type="entry name" value="Lambda_DNA-bd_dom_sf"/>
</dbReference>
<dbReference type="Gene3D" id="1.10.260.40">
    <property type="entry name" value="lambda repressor-like DNA-binding domains"/>
    <property type="match status" value="1"/>
</dbReference>
<gene>
    <name evidence="1" type="ORF">NKW50_15540</name>
</gene>
<proteinExistence type="predicted"/>
<dbReference type="SUPFAM" id="SSF47413">
    <property type="entry name" value="lambda repressor-like DNA-binding domains"/>
    <property type="match status" value="1"/>
</dbReference>
<sequence>MTPERLKECLELIGWSQHELAKRVEADKQLVSEWVLGTSDIPASIAAWLETLGQIHAKFPNPKSWRRAP</sequence>
<dbReference type="EMBL" id="JAMYZZ010000070">
    <property type="protein sequence ID" value="MCP1259985.1"/>
    <property type="molecule type" value="Genomic_DNA"/>
</dbReference>
<comment type="caution">
    <text evidence="1">The sequence shown here is derived from an EMBL/GenBank/DDBJ whole genome shotgun (WGS) entry which is preliminary data.</text>
</comment>